<dbReference type="HOGENOM" id="CLU_094127_0_0_4"/>
<dbReference type="RefSeq" id="WP_005672698.1">
    <property type="nucleotide sequence ID" value="NZ_CP146288.1"/>
</dbReference>
<reference evidence="2 3" key="1">
    <citation type="submission" date="2010-12" db="EMBL/GenBank/DDBJ databases">
        <authorList>
            <person name="Muzny D."/>
            <person name="Qin X."/>
            <person name="Deng J."/>
            <person name="Jiang H."/>
            <person name="Liu Y."/>
            <person name="Qu J."/>
            <person name="Song X.-Z."/>
            <person name="Zhang L."/>
            <person name="Thornton R."/>
            <person name="Coyle M."/>
            <person name="Francisco L."/>
            <person name="Jackson L."/>
            <person name="Javaid M."/>
            <person name="Korchina V."/>
            <person name="Kovar C."/>
            <person name="Mata R."/>
            <person name="Mathew T."/>
            <person name="Ngo R."/>
            <person name="Nguyen L."/>
            <person name="Nguyen N."/>
            <person name="Okwuonu G."/>
            <person name="Ongeri F."/>
            <person name="Pham C."/>
            <person name="Simmons D."/>
            <person name="Wilczek-Boney K."/>
            <person name="Hale W."/>
            <person name="Jakkamsetti A."/>
            <person name="Pham P."/>
            <person name="Ruth R."/>
            <person name="San Lucas F."/>
            <person name="Warren J."/>
            <person name="Zhang J."/>
            <person name="Zhao Z."/>
            <person name="Zhou C."/>
            <person name="Zhu D."/>
            <person name="Lee S."/>
            <person name="Bess C."/>
            <person name="Blankenburg K."/>
            <person name="Forbes L."/>
            <person name="Fu Q."/>
            <person name="Gubbala S."/>
            <person name="Hirani K."/>
            <person name="Jayaseelan J.C."/>
            <person name="Lara F."/>
            <person name="Munidasa M."/>
            <person name="Palculict T."/>
            <person name="Patil S."/>
            <person name="Pu L.-L."/>
            <person name="Saada N."/>
            <person name="Tang L."/>
            <person name="Weissenberger G."/>
            <person name="Zhu Y."/>
            <person name="Hemphill L."/>
            <person name="Shang Y."/>
            <person name="Youmans B."/>
            <person name="Ayvaz T."/>
            <person name="Ross M."/>
            <person name="Santibanez J."/>
            <person name="Aqrawi P."/>
            <person name="Gross S."/>
            <person name="Joshi V."/>
            <person name="Fowler G."/>
            <person name="Nazareth L."/>
            <person name="Reid J."/>
            <person name="Worley K."/>
            <person name="Petrosino J."/>
            <person name="Highlander S."/>
            <person name="Gibbs R."/>
        </authorList>
    </citation>
    <scope>NUCLEOTIDE SEQUENCE [LARGE SCALE GENOMIC DNA]</scope>
    <source>
        <strain evidence="2 3">ATCC 51599</strain>
    </source>
</reference>
<organism evidence="2 3">
    <name type="scientific">Lautropia mirabilis ATCC 51599</name>
    <dbReference type="NCBI Taxonomy" id="887898"/>
    <lineage>
        <taxon>Bacteria</taxon>
        <taxon>Pseudomonadati</taxon>
        <taxon>Pseudomonadota</taxon>
        <taxon>Betaproteobacteria</taxon>
        <taxon>Burkholderiales</taxon>
        <taxon>Burkholderiaceae</taxon>
        <taxon>Lautropia</taxon>
    </lineage>
</organism>
<dbReference type="Proteomes" id="UP000011021">
    <property type="component" value="Unassembled WGS sequence"/>
</dbReference>
<sequence>MKPTAAKPPHSSSATSAQSGEGWEADSLPEGLAPEIDPARFARAGERLAGSTSVARMPRLLASGLLDEGTLVHWQVQGESARDELDRVRQFLVLSLQFAPVVACGRCLGPLPLDELSITRRFRLAASERQAGLEDPEAGVDVDVIAVEPRLALAGLIEDEAMLALPMAVFHEVCPSPATLN</sequence>
<evidence type="ECO:0000313" key="3">
    <source>
        <dbReference type="Proteomes" id="UP000011021"/>
    </source>
</evidence>
<proteinExistence type="predicted"/>
<evidence type="ECO:0000256" key="1">
    <source>
        <dbReference type="SAM" id="MobiDB-lite"/>
    </source>
</evidence>
<feature type="compositionally biased region" description="Polar residues" evidence="1">
    <location>
        <begin position="10"/>
        <end position="19"/>
    </location>
</feature>
<dbReference type="STRING" id="887898.HMPREF0551_0620"/>
<dbReference type="eggNOG" id="COG1399">
    <property type="taxonomic scope" value="Bacteria"/>
</dbReference>
<dbReference type="Pfam" id="PF02620">
    <property type="entry name" value="YceD"/>
    <property type="match status" value="1"/>
</dbReference>
<name>E7RVA8_9BURK</name>
<evidence type="ECO:0000313" key="2">
    <source>
        <dbReference type="EMBL" id="EFV95712.1"/>
    </source>
</evidence>
<dbReference type="EMBL" id="AEQP01000002">
    <property type="protein sequence ID" value="EFV95712.1"/>
    <property type="molecule type" value="Genomic_DNA"/>
</dbReference>
<dbReference type="AlphaFoldDB" id="E7RVA8"/>
<keyword evidence="3" id="KW-1185">Reference proteome</keyword>
<comment type="caution">
    <text evidence="2">The sequence shown here is derived from an EMBL/GenBank/DDBJ whole genome shotgun (WGS) entry which is preliminary data.</text>
</comment>
<evidence type="ECO:0008006" key="4">
    <source>
        <dbReference type="Google" id="ProtNLM"/>
    </source>
</evidence>
<gene>
    <name evidence="2" type="ORF">HMPREF0551_0620</name>
</gene>
<feature type="region of interest" description="Disordered" evidence="1">
    <location>
        <begin position="1"/>
        <end position="35"/>
    </location>
</feature>
<accession>E7RVA8</accession>
<protein>
    <recommendedName>
        <fullName evidence="4">DUF177 domain-containing protein</fullName>
    </recommendedName>
</protein>
<dbReference type="InterPro" id="IPR003772">
    <property type="entry name" value="YceD"/>
</dbReference>